<organism evidence="2 3">
    <name type="scientific">Candidatus Limenecus avicola</name>
    <dbReference type="NCBI Taxonomy" id="2840847"/>
    <lineage>
        <taxon>Bacteria</taxon>
        <taxon>Bacillati</taxon>
        <taxon>Bacillota</taxon>
        <taxon>Clostridia</taxon>
        <taxon>Eubacteriales</taxon>
        <taxon>Clostridiaceae</taxon>
        <taxon>Clostridiaceae incertae sedis</taxon>
        <taxon>Candidatus Limenecus</taxon>
    </lineage>
</organism>
<reference evidence="2" key="2">
    <citation type="journal article" date="2021" name="PeerJ">
        <title>Extensive microbial diversity within the chicken gut microbiome revealed by metagenomics and culture.</title>
        <authorList>
            <person name="Gilroy R."/>
            <person name="Ravi A."/>
            <person name="Getino M."/>
            <person name="Pursley I."/>
            <person name="Horton D.L."/>
            <person name="Alikhan N.F."/>
            <person name="Baker D."/>
            <person name="Gharbi K."/>
            <person name="Hall N."/>
            <person name="Watson M."/>
            <person name="Adriaenssens E.M."/>
            <person name="Foster-Nyarko E."/>
            <person name="Jarju S."/>
            <person name="Secka A."/>
            <person name="Antonio M."/>
            <person name="Oren A."/>
            <person name="Chaudhuri R.R."/>
            <person name="La Ragione R."/>
            <person name="Hildebrand F."/>
            <person name="Pallen M.J."/>
        </authorList>
    </citation>
    <scope>NUCLEOTIDE SEQUENCE</scope>
    <source>
        <strain evidence="2">CHK154-7741</strain>
    </source>
</reference>
<reference evidence="2" key="1">
    <citation type="submission" date="2020-10" db="EMBL/GenBank/DDBJ databases">
        <authorList>
            <person name="Gilroy R."/>
        </authorList>
    </citation>
    <scope>NUCLEOTIDE SEQUENCE</scope>
    <source>
        <strain evidence="2">CHK154-7741</strain>
    </source>
</reference>
<dbReference type="AlphaFoldDB" id="A0A9D1N247"/>
<feature type="compositionally biased region" description="Polar residues" evidence="1">
    <location>
        <begin position="1"/>
        <end position="15"/>
    </location>
</feature>
<evidence type="ECO:0000256" key="1">
    <source>
        <dbReference type="SAM" id="MobiDB-lite"/>
    </source>
</evidence>
<feature type="region of interest" description="Disordered" evidence="1">
    <location>
        <begin position="1"/>
        <end position="31"/>
    </location>
</feature>
<evidence type="ECO:0000313" key="3">
    <source>
        <dbReference type="Proteomes" id="UP000886748"/>
    </source>
</evidence>
<feature type="compositionally biased region" description="Low complexity" evidence="1">
    <location>
        <begin position="16"/>
        <end position="27"/>
    </location>
</feature>
<evidence type="ECO:0000313" key="2">
    <source>
        <dbReference type="EMBL" id="HIU93349.1"/>
    </source>
</evidence>
<accession>A0A9D1N247</accession>
<comment type="caution">
    <text evidence="2">The sequence shown here is derived from an EMBL/GenBank/DDBJ whole genome shotgun (WGS) entry which is preliminary data.</text>
</comment>
<proteinExistence type="predicted"/>
<dbReference type="EMBL" id="DVOD01000069">
    <property type="protein sequence ID" value="HIU93349.1"/>
    <property type="molecule type" value="Genomic_DNA"/>
</dbReference>
<gene>
    <name evidence="2" type="ORF">IAD26_09495</name>
</gene>
<protein>
    <submittedName>
        <fullName evidence="2">Uncharacterized protein</fullName>
    </submittedName>
</protein>
<sequence>MISRITQSQVQPKTLKQNQQNNNKSSNPSFKGPVEMGTQVLNYLNTSPAVGACFVDFFSMVLPRTLVDFSRSADAGMETGFRESSGTINHAAAGVVGLGAGYLVSSAFNKSNGVKAHLLFANNETIDKLGSIVEAGKVNGKYDAKAYWTNFFNSIEGYNTTDGKNAWKTIDANTVEKLSDVMTKVPENTYKTPKATMAEALELVTGETGAGSTFRFKGTNIEGSAENLIDNAYAMRKTVVDRLAKINKDLKQGEVPKAVIEDLGELLKGIKNKKVATVVAGLAVPVGVGMSVQPLNRYLTKKRTGSDGFVGVEGREPDKTFGFKVLKTVLGLGIGSAMIATILKNPKELYTNIGSAGKEILSKLQYKGPVPTMNQFKFIYGMTIMSRIFAARDKNETRESVIKDTLGFANWLILGGFVSKLAAKAFDKNIVNYEKAEGKGLWDYITKSVEKTHEEILYPALKKLNISAMENGKKLPFRKLVGKVKEVAAQNTPNAEVAQKALSQLKYKNYAQLLGYVYSGVVLGWGIPKLNIAITKAVEGKKTAKADSASEKMKVAQNPVAQPLEPASKTFSAFGAYLN</sequence>
<dbReference type="Proteomes" id="UP000886748">
    <property type="component" value="Unassembled WGS sequence"/>
</dbReference>
<name>A0A9D1N247_9CLOT</name>